<proteinExistence type="predicted"/>
<dbReference type="Gene3D" id="3.30.70.1820">
    <property type="entry name" value="L1 transposable element, RRM domain"/>
    <property type="match status" value="1"/>
</dbReference>
<evidence type="ECO:0000313" key="2">
    <source>
        <dbReference type="EMBL" id="KAK7881222.1"/>
    </source>
</evidence>
<dbReference type="PANTHER" id="PTHR11505">
    <property type="entry name" value="L1 TRANSPOSABLE ELEMENT-RELATED"/>
    <property type="match status" value="1"/>
</dbReference>
<keyword evidence="3" id="KW-1185">Reference proteome</keyword>
<dbReference type="AlphaFoldDB" id="A0AAW0MKD9"/>
<gene>
    <name evidence="2" type="ORF">WMY93_029631</name>
</gene>
<accession>A0AAW0MKD9</accession>
<name>A0AAW0MKD9_9GOBI</name>
<comment type="caution">
    <text evidence="2">The sequence shown here is derived from an EMBL/GenBank/DDBJ whole genome shotgun (WGS) entry which is preliminary data.</text>
</comment>
<dbReference type="EMBL" id="JBBPFD010000022">
    <property type="protein sequence ID" value="KAK7881222.1"/>
    <property type="molecule type" value="Genomic_DNA"/>
</dbReference>
<feature type="coiled-coil region" evidence="1">
    <location>
        <begin position="43"/>
        <end position="105"/>
    </location>
</feature>
<evidence type="ECO:0000256" key="1">
    <source>
        <dbReference type="SAM" id="Coils"/>
    </source>
</evidence>
<dbReference type="InterPro" id="IPR004244">
    <property type="entry name" value="Transposase_22"/>
</dbReference>
<reference evidence="3" key="1">
    <citation type="submission" date="2024-04" db="EMBL/GenBank/DDBJ databases">
        <title>Salinicola lusitanus LLJ914,a marine bacterium isolated from the Okinawa Trough.</title>
        <authorList>
            <person name="Li J."/>
        </authorList>
    </citation>
    <scope>NUCLEOTIDE SEQUENCE [LARGE SCALE GENOMIC DNA]</scope>
</reference>
<keyword evidence="1" id="KW-0175">Coiled coil</keyword>
<evidence type="ECO:0008006" key="4">
    <source>
        <dbReference type="Google" id="ProtNLM"/>
    </source>
</evidence>
<protein>
    <recommendedName>
        <fullName evidence="4">Transposase element L1Md-A101/L1Md-A102/L1Md-A2</fullName>
    </recommendedName>
</protein>
<sequence>MTTRARTEQQKKEDVISEPAVAMLKAMLEDHRSSLSAEINASITRLESKLDNIQSAINDHDQRLSSLEDAATDTRKDMHDMEVKLAAVMDDNAKLKAKLVDLESRSRRNNIRIVGVPEDVEGPRPTAFFSEMLLEVFGKDILKTAPDLDRAHRALAAKPGPAAKPRAVVVCFHNFQTRELVVRKARELRGKLRYKDSPLHIFEDYCPEVLEQRSAYRGVMKELYNLGLKPALRFPARLFIVTNEGNWKRLTSPEDARSYISSHQSAS</sequence>
<dbReference type="Gene3D" id="1.20.5.340">
    <property type="match status" value="1"/>
</dbReference>
<dbReference type="Proteomes" id="UP001460270">
    <property type="component" value="Unassembled WGS sequence"/>
</dbReference>
<organism evidence="2 3">
    <name type="scientific">Mugilogobius chulae</name>
    <name type="common">yellowstripe goby</name>
    <dbReference type="NCBI Taxonomy" id="88201"/>
    <lineage>
        <taxon>Eukaryota</taxon>
        <taxon>Metazoa</taxon>
        <taxon>Chordata</taxon>
        <taxon>Craniata</taxon>
        <taxon>Vertebrata</taxon>
        <taxon>Euteleostomi</taxon>
        <taxon>Actinopterygii</taxon>
        <taxon>Neopterygii</taxon>
        <taxon>Teleostei</taxon>
        <taxon>Neoteleostei</taxon>
        <taxon>Acanthomorphata</taxon>
        <taxon>Gobiaria</taxon>
        <taxon>Gobiiformes</taxon>
        <taxon>Gobioidei</taxon>
        <taxon>Gobiidae</taxon>
        <taxon>Gobionellinae</taxon>
        <taxon>Mugilogobius</taxon>
    </lineage>
</organism>
<evidence type="ECO:0000313" key="3">
    <source>
        <dbReference type="Proteomes" id="UP001460270"/>
    </source>
</evidence>